<feature type="region of interest" description="Disordered" evidence="1">
    <location>
        <begin position="20"/>
        <end position="101"/>
    </location>
</feature>
<organism evidence="2 3">
    <name type="scientific">Streptomyces agglomeratus</name>
    <dbReference type="NCBI Taxonomy" id="285458"/>
    <lineage>
        <taxon>Bacteria</taxon>
        <taxon>Bacillati</taxon>
        <taxon>Actinomycetota</taxon>
        <taxon>Actinomycetes</taxon>
        <taxon>Kitasatosporales</taxon>
        <taxon>Streptomycetaceae</taxon>
        <taxon>Streptomyces</taxon>
    </lineage>
</organism>
<evidence type="ECO:0000313" key="3">
    <source>
        <dbReference type="Proteomes" id="UP000095759"/>
    </source>
</evidence>
<reference evidence="2 3" key="1">
    <citation type="submission" date="2016-08" db="EMBL/GenBank/DDBJ databases">
        <title>Complete genome sequence of Streptomyces agglomeratus strain 6-3-2, a novel anti-MRSA actinomycete isolated from Wuli of Tebit, China.</title>
        <authorList>
            <person name="Chen X."/>
        </authorList>
    </citation>
    <scope>NUCLEOTIDE SEQUENCE [LARGE SCALE GENOMIC DNA]</scope>
    <source>
        <strain evidence="2 3">6-3-2</strain>
    </source>
</reference>
<accession>A0A1E5P4U2</accession>
<name>A0A1E5P4U2_9ACTN</name>
<evidence type="ECO:0000313" key="2">
    <source>
        <dbReference type="EMBL" id="OEJ24566.1"/>
    </source>
</evidence>
<gene>
    <name evidence="2" type="ORF">AS594_08755</name>
</gene>
<comment type="caution">
    <text evidence="2">The sequence shown here is derived from an EMBL/GenBank/DDBJ whole genome shotgun (WGS) entry which is preliminary data.</text>
</comment>
<proteinExistence type="predicted"/>
<sequence length="138" mass="14931">MYMSAIRPARRFKIPKPSEIRCGHTTTRCSRSSARTITPARSRRSDPKSNGRPTRSETISPAAVCGSACPETSIEKGCQSPSSRNTCRRPSSSSRKLTNSVRASATVLRIAEMSSVRDTSPSICHKARPLFGTSGDMA</sequence>
<feature type="compositionally biased region" description="Polar residues" evidence="1">
    <location>
        <begin position="79"/>
        <end position="101"/>
    </location>
</feature>
<dbReference type="Proteomes" id="UP000095759">
    <property type="component" value="Unassembled WGS sequence"/>
</dbReference>
<feature type="compositionally biased region" description="Low complexity" evidence="1">
    <location>
        <begin position="25"/>
        <end position="38"/>
    </location>
</feature>
<dbReference type="AlphaFoldDB" id="A0A1E5P4U2"/>
<evidence type="ECO:0000256" key="1">
    <source>
        <dbReference type="SAM" id="MobiDB-lite"/>
    </source>
</evidence>
<dbReference type="EMBL" id="MEHJ01000001">
    <property type="protein sequence ID" value="OEJ24566.1"/>
    <property type="molecule type" value="Genomic_DNA"/>
</dbReference>
<keyword evidence="3" id="KW-1185">Reference proteome</keyword>
<protein>
    <submittedName>
        <fullName evidence="2">Uncharacterized protein</fullName>
    </submittedName>
</protein>